<dbReference type="GO" id="GO:0005615">
    <property type="term" value="C:extracellular space"/>
    <property type="evidence" value="ECO:0007669"/>
    <property type="project" value="TreeGrafter"/>
</dbReference>
<dbReference type="AlphaFoldDB" id="A0A821QUA9"/>
<dbReference type="EMBL" id="CAJOBP010054873">
    <property type="protein sequence ID" value="CAF4828698.1"/>
    <property type="molecule type" value="Genomic_DNA"/>
</dbReference>
<proteinExistence type="predicted"/>
<evidence type="ECO:0000313" key="1">
    <source>
        <dbReference type="EMBL" id="CAF4828698.1"/>
    </source>
</evidence>
<protein>
    <submittedName>
        <fullName evidence="1">Uncharacterized protein</fullName>
    </submittedName>
</protein>
<dbReference type="PANTHER" id="PTHR10974:SF1">
    <property type="entry name" value="FI08016P-RELATED"/>
    <property type="match status" value="1"/>
</dbReference>
<reference evidence="1" key="1">
    <citation type="submission" date="2021-02" db="EMBL/GenBank/DDBJ databases">
        <authorList>
            <person name="Nowell W R."/>
        </authorList>
    </citation>
    <scope>NUCLEOTIDE SEQUENCE</scope>
</reference>
<dbReference type="Proteomes" id="UP000663873">
    <property type="component" value="Unassembled WGS sequence"/>
</dbReference>
<gene>
    <name evidence="1" type="ORF">UJA718_LOCUS42504</name>
</gene>
<feature type="non-terminal residue" evidence="1">
    <location>
        <position position="116"/>
    </location>
</feature>
<sequence>PENRTCAGADIEQHWCACLNWHNISIDEPIIQQFSRPVVNFLNNFVSDHKEDCATLTLLRVNKASRLEANNHLLKFVQSSDVDVRVPQFRNASSQPLNETKFYQIQFETTPGEAQF</sequence>
<feature type="non-terminal residue" evidence="1">
    <location>
        <position position="1"/>
    </location>
</feature>
<keyword evidence="2" id="KW-1185">Reference proteome</keyword>
<name>A0A821QUA9_9BILA</name>
<evidence type="ECO:0000313" key="2">
    <source>
        <dbReference type="Proteomes" id="UP000663873"/>
    </source>
</evidence>
<dbReference type="InterPro" id="IPR004245">
    <property type="entry name" value="DUF229"/>
</dbReference>
<dbReference type="Pfam" id="PF02995">
    <property type="entry name" value="DUF229"/>
    <property type="match status" value="1"/>
</dbReference>
<accession>A0A821QUA9</accession>
<dbReference type="PANTHER" id="PTHR10974">
    <property type="entry name" value="FI08016P-RELATED"/>
    <property type="match status" value="1"/>
</dbReference>
<organism evidence="1 2">
    <name type="scientific">Rotaria socialis</name>
    <dbReference type="NCBI Taxonomy" id="392032"/>
    <lineage>
        <taxon>Eukaryota</taxon>
        <taxon>Metazoa</taxon>
        <taxon>Spiralia</taxon>
        <taxon>Gnathifera</taxon>
        <taxon>Rotifera</taxon>
        <taxon>Eurotatoria</taxon>
        <taxon>Bdelloidea</taxon>
        <taxon>Philodinida</taxon>
        <taxon>Philodinidae</taxon>
        <taxon>Rotaria</taxon>
    </lineage>
</organism>
<comment type="caution">
    <text evidence="1">The sequence shown here is derived from an EMBL/GenBank/DDBJ whole genome shotgun (WGS) entry which is preliminary data.</text>
</comment>